<dbReference type="AlphaFoldDB" id="A0A401U7K0"/>
<evidence type="ECO:0000313" key="1">
    <source>
        <dbReference type="EMBL" id="GCC50871.1"/>
    </source>
</evidence>
<accession>A0A401U7K0</accession>
<evidence type="ECO:0000313" key="2">
    <source>
        <dbReference type="Proteomes" id="UP000288227"/>
    </source>
</evidence>
<protein>
    <submittedName>
        <fullName evidence="1">Uncharacterized protein</fullName>
    </submittedName>
</protein>
<organism evidence="1 2">
    <name type="scientific">Chryseotalea sanaruensis</name>
    <dbReference type="NCBI Taxonomy" id="2482724"/>
    <lineage>
        <taxon>Bacteria</taxon>
        <taxon>Pseudomonadati</taxon>
        <taxon>Bacteroidota</taxon>
        <taxon>Cytophagia</taxon>
        <taxon>Cytophagales</taxon>
        <taxon>Chryseotaleaceae</taxon>
        <taxon>Chryseotalea</taxon>
    </lineage>
</organism>
<gene>
    <name evidence="1" type="ORF">SanaruYs_10900</name>
</gene>
<comment type="caution">
    <text evidence="1">The sequence shown here is derived from an EMBL/GenBank/DDBJ whole genome shotgun (WGS) entry which is preliminary data.</text>
</comment>
<dbReference type="EMBL" id="BHXQ01000002">
    <property type="protein sequence ID" value="GCC50871.1"/>
    <property type="molecule type" value="Genomic_DNA"/>
</dbReference>
<dbReference type="RefSeq" id="WP_127121529.1">
    <property type="nucleotide sequence ID" value="NZ_BHXQ01000002.1"/>
</dbReference>
<proteinExistence type="predicted"/>
<name>A0A401U7K0_9BACT</name>
<reference evidence="1 2" key="1">
    <citation type="submission" date="2018-11" db="EMBL/GenBank/DDBJ databases">
        <title>Chryseotalea sanarue gen. nov., sp., nov., a member of the family Cytophagaceae, isolated from a brackish lake in Hamamatsu Japan.</title>
        <authorList>
            <person name="Maejima Y."/>
            <person name="Iino T."/>
            <person name="Muraguchi Y."/>
            <person name="Fukuda K."/>
            <person name="Ohkuma M."/>
            <person name="Moriuchi R."/>
            <person name="Dohra H."/>
            <person name="Kimbara K."/>
            <person name="Shintani M."/>
        </authorList>
    </citation>
    <scope>NUCLEOTIDE SEQUENCE [LARGE SCALE GENOMIC DNA]</scope>
    <source>
        <strain evidence="1 2">Ys</strain>
    </source>
</reference>
<dbReference type="Proteomes" id="UP000288227">
    <property type="component" value="Unassembled WGS sequence"/>
</dbReference>
<keyword evidence="2" id="KW-1185">Reference proteome</keyword>
<sequence length="221" mass="25467">MLKKFLKNDSLLQYRRLSFFSNSLQKINDRLYFFSSEAEDETDKVFLVYDFYDDTITNKINLSEILQLEKKDSFVDFVFDGQLVRDEHYAMFYFIKVGKLLFFDLNGNYLFHIETIDETPAPVGFSGPGGAYQTKPSIPTVLDARLHNGQAFVLSNLSNSNHRCIDVYNIEMKQYVSSLRIDALEDGQLPVSFTINTAGEMVVLFENMTLCKYTITEEGVQ</sequence>